<accession>A0A143PTV3</accession>
<evidence type="ECO:0000313" key="2">
    <source>
        <dbReference type="EMBL" id="AMY11598.1"/>
    </source>
</evidence>
<protein>
    <submittedName>
        <fullName evidence="2">Uncharacterized protein</fullName>
    </submittedName>
</protein>
<dbReference type="AlphaFoldDB" id="A0A143PTV3"/>
<evidence type="ECO:0000256" key="1">
    <source>
        <dbReference type="SAM" id="Phobius"/>
    </source>
</evidence>
<dbReference type="KEGG" id="abac:LuPra_04849"/>
<dbReference type="RefSeq" id="WP_110173136.1">
    <property type="nucleotide sequence ID" value="NZ_CP015136.1"/>
</dbReference>
<sequence length="225" mass="24583">MASHAWQALGPRFGAGHGLWSVVSFFFPALALVKDESVSLAMLLFLLETLLASALIAARVGVSRRAMRADADAARRLLEVLKVLLIFVFPFSVGCAVLLGAVTFIEVDKGRATFDAAMHIDRVTWMAVALLGSAVLDSAIAPVRSVTWLETGVAWQGSRTAVLMLCVLLGWPAMLFTGTTQSFFWVFFALRLLSDFGSLRPGERERIRTTMFGDAYLQQRLTPNA</sequence>
<feature type="transmembrane region" description="Helical" evidence="1">
    <location>
        <begin position="12"/>
        <end position="33"/>
    </location>
</feature>
<keyword evidence="1" id="KW-0472">Membrane</keyword>
<proteinExistence type="predicted"/>
<keyword evidence="1" id="KW-0812">Transmembrane</keyword>
<evidence type="ECO:0000313" key="3">
    <source>
        <dbReference type="Proteomes" id="UP000076079"/>
    </source>
</evidence>
<name>A0A143PTV3_LUTPR</name>
<dbReference type="EMBL" id="CP015136">
    <property type="protein sequence ID" value="AMY11598.1"/>
    <property type="molecule type" value="Genomic_DNA"/>
</dbReference>
<feature type="transmembrane region" description="Helical" evidence="1">
    <location>
        <begin position="39"/>
        <end position="62"/>
    </location>
</feature>
<dbReference type="Proteomes" id="UP000076079">
    <property type="component" value="Chromosome"/>
</dbReference>
<feature type="transmembrane region" description="Helical" evidence="1">
    <location>
        <begin position="83"/>
        <end position="105"/>
    </location>
</feature>
<organism evidence="2 3">
    <name type="scientific">Luteitalea pratensis</name>
    <dbReference type="NCBI Taxonomy" id="1855912"/>
    <lineage>
        <taxon>Bacteria</taxon>
        <taxon>Pseudomonadati</taxon>
        <taxon>Acidobacteriota</taxon>
        <taxon>Vicinamibacteria</taxon>
        <taxon>Vicinamibacterales</taxon>
        <taxon>Vicinamibacteraceae</taxon>
        <taxon>Luteitalea</taxon>
    </lineage>
</organism>
<reference evidence="2 3" key="1">
    <citation type="journal article" date="2016" name="Genome Announc.">
        <title>First Complete Genome Sequence of a Subdivision 6 Acidobacterium Strain.</title>
        <authorList>
            <person name="Huang S."/>
            <person name="Vieira S."/>
            <person name="Bunk B."/>
            <person name="Riedel T."/>
            <person name="Sproer C."/>
            <person name="Overmann J."/>
        </authorList>
    </citation>
    <scope>NUCLEOTIDE SEQUENCE [LARGE SCALE GENOMIC DNA]</scope>
    <source>
        <strain evidence="3">DSM 100886 HEG_-6_39</strain>
    </source>
</reference>
<gene>
    <name evidence="2" type="ORF">LuPra_04849</name>
</gene>
<keyword evidence="1" id="KW-1133">Transmembrane helix</keyword>
<reference evidence="3" key="2">
    <citation type="submission" date="2016-04" db="EMBL/GenBank/DDBJ databases">
        <title>First Complete Genome Sequence of a Subdivision 6 Acidobacterium.</title>
        <authorList>
            <person name="Huang S."/>
            <person name="Vieira S."/>
            <person name="Bunk B."/>
            <person name="Riedel T."/>
            <person name="Sproeer C."/>
            <person name="Overmann J."/>
        </authorList>
    </citation>
    <scope>NUCLEOTIDE SEQUENCE [LARGE SCALE GENOMIC DNA]</scope>
    <source>
        <strain evidence="3">DSM 100886 HEG_-6_39</strain>
    </source>
</reference>
<feature type="transmembrane region" description="Helical" evidence="1">
    <location>
        <begin position="125"/>
        <end position="146"/>
    </location>
</feature>
<keyword evidence="3" id="KW-1185">Reference proteome</keyword>